<evidence type="ECO:0000313" key="3">
    <source>
        <dbReference type="Proteomes" id="UP000179807"/>
    </source>
</evidence>
<sequence>MNEMEIQVESKVQNKNAPVKYADMETSPDENIHDDQNSSRITEPDNTEAQEVEEPKQTGGALWSAPKELEDIRSSMKELPHPPPEEKNEKKGPSLFDLVMEPPKKELQPTLFTYFDKLMSMGEV</sequence>
<evidence type="ECO:0000256" key="1">
    <source>
        <dbReference type="SAM" id="MobiDB-lite"/>
    </source>
</evidence>
<evidence type="ECO:0000313" key="2">
    <source>
        <dbReference type="EMBL" id="OHT03181.1"/>
    </source>
</evidence>
<name>A0A1J4K113_9EUKA</name>
<dbReference type="VEuPathDB" id="TrichDB:TRFO_06867"/>
<dbReference type="GeneID" id="94828055"/>
<dbReference type="EMBL" id="MLAK01000838">
    <property type="protein sequence ID" value="OHT03181.1"/>
    <property type="molecule type" value="Genomic_DNA"/>
</dbReference>
<accession>A0A1J4K113</accession>
<keyword evidence="3" id="KW-1185">Reference proteome</keyword>
<feature type="compositionally biased region" description="Basic and acidic residues" evidence="1">
    <location>
        <begin position="67"/>
        <end position="92"/>
    </location>
</feature>
<feature type="region of interest" description="Disordered" evidence="1">
    <location>
        <begin position="1"/>
        <end position="95"/>
    </location>
</feature>
<gene>
    <name evidence="2" type="ORF">TRFO_06867</name>
</gene>
<comment type="caution">
    <text evidence="2">The sequence shown here is derived from an EMBL/GenBank/DDBJ whole genome shotgun (WGS) entry which is preliminary data.</text>
</comment>
<protein>
    <submittedName>
        <fullName evidence="2">Uncharacterized protein</fullName>
    </submittedName>
</protein>
<dbReference type="Proteomes" id="UP000179807">
    <property type="component" value="Unassembled WGS sequence"/>
</dbReference>
<proteinExistence type="predicted"/>
<dbReference type="AlphaFoldDB" id="A0A1J4K113"/>
<organism evidence="2 3">
    <name type="scientific">Tritrichomonas foetus</name>
    <dbReference type="NCBI Taxonomy" id="1144522"/>
    <lineage>
        <taxon>Eukaryota</taxon>
        <taxon>Metamonada</taxon>
        <taxon>Parabasalia</taxon>
        <taxon>Tritrichomonadida</taxon>
        <taxon>Tritrichomonadidae</taxon>
        <taxon>Tritrichomonas</taxon>
    </lineage>
</organism>
<dbReference type="RefSeq" id="XP_068356317.1">
    <property type="nucleotide sequence ID" value="XM_068493351.1"/>
</dbReference>
<reference evidence="2" key="1">
    <citation type="submission" date="2016-10" db="EMBL/GenBank/DDBJ databases">
        <authorList>
            <person name="Benchimol M."/>
            <person name="Almeida L.G."/>
            <person name="Vasconcelos A.T."/>
            <person name="Perreira-Neves A."/>
            <person name="Rosa I.A."/>
            <person name="Tasca T."/>
            <person name="Bogo M.R."/>
            <person name="de Souza W."/>
        </authorList>
    </citation>
    <scope>NUCLEOTIDE SEQUENCE [LARGE SCALE GENOMIC DNA]</scope>
    <source>
        <strain evidence="2">K</strain>
    </source>
</reference>